<keyword evidence="1" id="KW-1133">Transmembrane helix</keyword>
<organism evidence="2 3">
    <name type="scientific">Crepidotus variabilis</name>
    <dbReference type="NCBI Taxonomy" id="179855"/>
    <lineage>
        <taxon>Eukaryota</taxon>
        <taxon>Fungi</taxon>
        <taxon>Dikarya</taxon>
        <taxon>Basidiomycota</taxon>
        <taxon>Agaricomycotina</taxon>
        <taxon>Agaricomycetes</taxon>
        <taxon>Agaricomycetidae</taxon>
        <taxon>Agaricales</taxon>
        <taxon>Agaricineae</taxon>
        <taxon>Crepidotaceae</taxon>
        <taxon>Crepidotus</taxon>
    </lineage>
</organism>
<dbReference type="EMBL" id="MU157881">
    <property type="protein sequence ID" value="KAF9525648.1"/>
    <property type="molecule type" value="Genomic_DNA"/>
</dbReference>
<evidence type="ECO:0000256" key="1">
    <source>
        <dbReference type="SAM" id="Phobius"/>
    </source>
</evidence>
<dbReference type="InterPro" id="IPR008699">
    <property type="entry name" value="NDUFB8"/>
</dbReference>
<comment type="caution">
    <text evidence="2">The sequence shown here is derived from an EMBL/GenBank/DDBJ whole genome shotgun (WGS) entry which is preliminary data.</text>
</comment>
<dbReference type="GO" id="GO:0005739">
    <property type="term" value="C:mitochondrion"/>
    <property type="evidence" value="ECO:0007669"/>
    <property type="project" value="InterPro"/>
</dbReference>
<name>A0A9P6JM98_9AGAR</name>
<reference evidence="2" key="1">
    <citation type="submission" date="2020-11" db="EMBL/GenBank/DDBJ databases">
        <authorList>
            <consortium name="DOE Joint Genome Institute"/>
            <person name="Ahrendt S."/>
            <person name="Riley R."/>
            <person name="Andreopoulos W."/>
            <person name="Labutti K."/>
            <person name="Pangilinan J."/>
            <person name="Ruiz-Duenas F.J."/>
            <person name="Barrasa J.M."/>
            <person name="Sanchez-Garcia M."/>
            <person name="Camarero S."/>
            <person name="Miyauchi S."/>
            <person name="Serrano A."/>
            <person name="Linde D."/>
            <person name="Babiker R."/>
            <person name="Drula E."/>
            <person name="Ayuso-Fernandez I."/>
            <person name="Pacheco R."/>
            <person name="Padilla G."/>
            <person name="Ferreira P."/>
            <person name="Barriuso J."/>
            <person name="Kellner H."/>
            <person name="Castanera R."/>
            <person name="Alfaro M."/>
            <person name="Ramirez L."/>
            <person name="Pisabarro A.G."/>
            <person name="Kuo A."/>
            <person name="Tritt A."/>
            <person name="Lipzen A."/>
            <person name="He G."/>
            <person name="Yan M."/>
            <person name="Ng V."/>
            <person name="Cullen D."/>
            <person name="Martin F."/>
            <person name="Rosso M.-N."/>
            <person name="Henrissat B."/>
            <person name="Hibbett D."/>
            <person name="Martinez A.T."/>
            <person name="Grigoriev I.V."/>
        </authorList>
    </citation>
    <scope>NUCLEOTIDE SEQUENCE</scope>
    <source>
        <strain evidence="2">CBS 506.95</strain>
    </source>
</reference>
<proteinExistence type="predicted"/>
<feature type="transmembrane region" description="Helical" evidence="1">
    <location>
        <begin position="93"/>
        <end position="115"/>
    </location>
</feature>
<sequence length="151" mass="16968">MNTQQVVRRGLVVTRWANRQALAASNRRNYVTEQADPQLNGYPQLPNTSRQYLPPVGWQDNLLRKNFGDTLHEREELYSMWGPDIPPISPYTALGHFAIAAGSIITAGFFIKYILLPDAPVARREFPYGGLVKELGGLDENKARPLSDESD</sequence>
<keyword evidence="3" id="KW-1185">Reference proteome</keyword>
<keyword evidence="1" id="KW-0472">Membrane</keyword>
<dbReference type="Proteomes" id="UP000807306">
    <property type="component" value="Unassembled WGS sequence"/>
</dbReference>
<dbReference type="AlphaFoldDB" id="A0A9P6JM98"/>
<keyword evidence="1" id="KW-0812">Transmembrane</keyword>
<dbReference type="PANTHER" id="PTHR12840:SF1">
    <property type="entry name" value="NADH DEHYDROGENASE [UBIQUINONE] 1 BETA SUBCOMPLEX SUBUNIT 8, MITOCHONDRIAL"/>
    <property type="match status" value="1"/>
</dbReference>
<dbReference type="PANTHER" id="PTHR12840">
    <property type="entry name" value="NADH-UBIQUINONE OXIDOREDUCTASE ASHI SUBUNIT"/>
    <property type="match status" value="1"/>
</dbReference>
<gene>
    <name evidence="2" type="ORF">CPB83DRAFT_870758</name>
</gene>
<accession>A0A9P6JM98</accession>
<evidence type="ECO:0000313" key="3">
    <source>
        <dbReference type="Proteomes" id="UP000807306"/>
    </source>
</evidence>
<dbReference type="OrthoDB" id="2014058at2759"/>
<evidence type="ECO:0008006" key="4">
    <source>
        <dbReference type="Google" id="ProtNLM"/>
    </source>
</evidence>
<protein>
    <recommendedName>
        <fullName evidence="4">NADH dehydrogenase [ubiquinone] 1 beta subcomplex subunit 8, mitochondrial</fullName>
    </recommendedName>
</protein>
<evidence type="ECO:0000313" key="2">
    <source>
        <dbReference type="EMBL" id="KAF9525648.1"/>
    </source>
</evidence>